<dbReference type="PANTHER" id="PTHR33573">
    <property type="entry name" value="CASP-LIKE PROTEIN 4A4"/>
    <property type="match status" value="1"/>
</dbReference>
<feature type="transmembrane region" description="Helical" evidence="8">
    <location>
        <begin position="100"/>
        <end position="128"/>
    </location>
</feature>
<name>A0A1D6F6J3_MAIZE</name>
<evidence type="ECO:0000313" key="13">
    <source>
        <dbReference type="Proteomes" id="UP000007305"/>
    </source>
</evidence>
<reference evidence="11 13" key="1">
    <citation type="submission" date="2015-12" db="EMBL/GenBank/DDBJ databases">
        <title>Update maize B73 reference genome by single molecule sequencing technologies.</title>
        <authorList>
            <consortium name="Maize Genome Sequencing Project"/>
            <person name="Ware D."/>
        </authorList>
    </citation>
    <scope>NUCLEOTIDE SEQUENCE [LARGE SCALE GENOMIC DNA]</scope>
    <source>
        <strain evidence="13">cv. B73</strain>
        <tissue evidence="11">Seedling</tissue>
    </source>
</reference>
<evidence type="ECO:0000313" key="11">
    <source>
        <dbReference type="EMBL" id="ONM26889.1"/>
    </source>
</evidence>
<keyword evidence="13" id="KW-1185">Reference proteome</keyword>
<keyword evidence="6 8" id="KW-1133">Transmembrane helix</keyword>
<dbReference type="AlphaFoldDB" id="A0A1D6F6J3"/>
<reference evidence="12" key="2">
    <citation type="submission" date="2019-07" db="EMBL/GenBank/DDBJ databases">
        <authorList>
            <person name="Seetharam A."/>
            <person name="Woodhouse M."/>
            <person name="Cannon E."/>
        </authorList>
    </citation>
    <scope>NUCLEOTIDE SEQUENCE [LARGE SCALE GENOMIC DNA]</scope>
    <source>
        <strain evidence="12">cv. B73</strain>
    </source>
</reference>
<keyword evidence="5 8" id="KW-0812">Transmembrane</keyword>
<evidence type="ECO:0000256" key="9">
    <source>
        <dbReference type="SAM" id="SignalP"/>
    </source>
</evidence>
<gene>
    <name evidence="11" type="ORF">ZEAMMB73_Zm00001d007451</name>
</gene>
<evidence type="ECO:0000259" key="10">
    <source>
        <dbReference type="Pfam" id="PF04535"/>
    </source>
</evidence>
<dbReference type="PaxDb" id="4577-GRMZM2G056977_P01"/>
<dbReference type="eggNOG" id="ENOG502S98H">
    <property type="taxonomic scope" value="Eukaryota"/>
</dbReference>
<comment type="subunit">
    <text evidence="3 8">Homodimer and heterodimers.</text>
</comment>
<evidence type="ECO:0000256" key="1">
    <source>
        <dbReference type="ARBA" id="ARBA00004651"/>
    </source>
</evidence>
<accession>A0A1D6F6J3</accession>
<feature type="domain" description="Casparian strip membrane protein" evidence="10">
    <location>
        <begin position="3"/>
        <end position="172"/>
    </location>
</feature>
<dbReference type="Gramene" id="Zm00001eb113850_T001">
    <property type="protein sequence ID" value="Zm00001eb113850_P001"/>
    <property type="gene ID" value="Zm00001eb113850"/>
</dbReference>
<comment type="subcellular location">
    <subcellularLocation>
        <location evidence="1 8">Cell membrane</location>
        <topology evidence="1 8">Multi-pass membrane protein</topology>
    </subcellularLocation>
</comment>
<evidence type="ECO:0000256" key="7">
    <source>
        <dbReference type="ARBA" id="ARBA00023136"/>
    </source>
</evidence>
<dbReference type="Proteomes" id="UP000007305">
    <property type="component" value="Chromosome 2"/>
</dbReference>
<dbReference type="PANTHER" id="PTHR33573:SF17">
    <property type="entry name" value="CASP-LIKE PROTEIN 4D1"/>
    <property type="match status" value="1"/>
</dbReference>
<evidence type="ECO:0000313" key="12">
    <source>
        <dbReference type="EnsemblPlants" id="Zm00001eb113850_P001"/>
    </source>
</evidence>
<feature type="signal peptide" evidence="9">
    <location>
        <begin position="1"/>
        <end position="19"/>
    </location>
</feature>
<dbReference type="Pfam" id="PF04535">
    <property type="entry name" value="CASP_dom"/>
    <property type="match status" value="1"/>
</dbReference>
<dbReference type="GO" id="GO:0005886">
    <property type="term" value="C:plasma membrane"/>
    <property type="evidence" value="ECO:0007669"/>
    <property type="project" value="UniProtKB-SubCell"/>
</dbReference>
<evidence type="ECO:0000256" key="6">
    <source>
        <dbReference type="ARBA" id="ARBA00022989"/>
    </source>
</evidence>
<dbReference type="EnsemblPlants" id="Zm00001eb113850_T001">
    <property type="protein sequence ID" value="Zm00001eb113850_P001"/>
    <property type="gene ID" value="Zm00001eb113850"/>
</dbReference>
<dbReference type="EMBL" id="CM007648">
    <property type="protein sequence ID" value="ONM26889.1"/>
    <property type="molecule type" value="Genomic_DNA"/>
</dbReference>
<dbReference type="OMA" id="IGNAYSL"/>
<feature type="transmembrane region" description="Helical" evidence="8">
    <location>
        <begin position="64"/>
        <end position="88"/>
    </location>
</feature>
<evidence type="ECO:0000256" key="2">
    <source>
        <dbReference type="ARBA" id="ARBA00007651"/>
    </source>
</evidence>
<dbReference type="InterPro" id="IPR006702">
    <property type="entry name" value="CASP_dom"/>
</dbReference>
<keyword evidence="7 8" id="KW-0472">Membrane</keyword>
<protein>
    <recommendedName>
        <fullName evidence="8">CASP-like protein</fullName>
    </recommendedName>
</protein>
<evidence type="ECO:0007829" key="14">
    <source>
        <dbReference type="PeptideAtlas" id="A0A1D6F6J3"/>
    </source>
</evidence>
<comment type="caution">
    <text evidence="8">Lacks conserved residue(s) required for the propagation of feature annotation.</text>
</comment>
<feature type="chain" id="PRO_5011173355" description="CASP-like protein" evidence="9">
    <location>
        <begin position="20"/>
        <end position="187"/>
    </location>
</feature>
<keyword evidence="9" id="KW-0732">Signal</keyword>
<organism evidence="11">
    <name type="scientific">Zea mays</name>
    <name type="common">Maize</name>
    <dbReference type="NCBI Taxonomy" id="4577"/>
    <lineage>
        <taxon>Eukaryota</taxon>
        <taxon>Viridiplantae</taxon>
        <taxon>Streptophyta</taxon>
        <taxon>Embryophyta</taxon>
        <taxon>Tracheophyta</taxon>
        <taxon>Spermatophyta</taxon>
        <taxon>Magnoliopsida</taxon>
        <taxon>Liliopsida</taxon>
        <taxon>Poales</taxon>
        <taxon>Poaceae</taxon>
        <taxon>PACMAD clade</taxon>
        <taxon>Panicoideae</taxon>
        <taxon>Andropogonodae</taxon>
        <taxon>Andropogoneae</taxon>
        <taxon>Tripsacinae</taxon>
        <taxon>Zea</taxon>
    </lineage>
</organism>
<reference evidence="12" key="3">
    <citation type="submission" date="2021-05" db="UniProtKB">
        <authorList>
            <consortium name="EnsemblPlants"/>
        </authorList>
    </citation>
    <scope>IDENTIFICATION</scope>
    <source>
        <strain evidence="12">cv. B73</strain>
    </source>
</reference>
<evidence type="ECO:0000256" key="3">
    <source>
        <dbReference type="ARBA" id="ARBA00011489"/>
    </source>
</evidence>
<feature type="transmembrane region" description="Helical" evidence="8">
    <location>
        <begin position="164"/>
        <end position="186"/>
    </location>
</feature>
<sequence>MAARIVVLILRLLTLGLLAASLVLIATDKLNIDGSDDSSENYIDAGDSDLSVKYTFRDIHAYRYVLAVAVIGCAYTLLQLPFAAVSIARGKSANVGGGGGVAAALVLVLADVVLVLLLATGAAAGFGFTSDVKRLLDGLFDDTNGLDQVQLKVDRFFDLASASAGLMLAAAVSMALVVMLSVYSLAK</sequence>
<evidence type="ECO:0000256" key="8">
    <source>
        <dbReference type="RuleBase" id="RU361233"/>
    </source>
</evidence>
<keyword evidence="14" id="KW-1267">Proteomics identification</keyword>
<evidence type="ECO:0000256" key="5">
    <source>
        <dbReference type="ARBA" id="ARBA00022692"/>
    </source>
</evidence>
<keyword evidence="4 8" id="KW-1003">Cell membrane</keyword>
<proteinExistence type="evidence at protein level"/>
<comment type="similarity">
    <text evidence="2 8">Belongs to the Casparian strip membrane proteins (CASP) family.</text>
</comment>
<evidence type="ECO:0000256" key="4">
    <source>
        <dbReference type="ARBA" id="ARBA00022475"/>
    </source>
</evidence>